<feature type="transmembrane region" description="Helical" evidence="1">
    <location>
        <begin position="221"/>
        <end position="240"/>
    </location>
</feature>
<feature type="transmembrane region" description="Helical" evidence="1">
    <location>
        <begin position="252"/>
        <end position="271"/>
    </location>
</feature>
<dbReference type="EMBL" id="DSXR01000058">
    <property type="protein sequence ID" value="HGS87178.1"/>
    <property type="molecule type" value="Genomic_DNA"/>
</dbReference>
<dbReference type="AlphaFoldDB" id="A0A7C4KZD1"/>
<dbReference type="Pfam" id="PF02517">
    <property type="entry name" value="Rce1-like"/>
    <property type="match status" value="1"/>
</dbReference>
<keyword evidence="3" id="KW-0645">Protease</keyword>
<keyword evidence="3" id="KW-0378">Hydrolase</keyword>
<comment type="caution">
    <text evidence="3">The sequence shown here is derived from an EMBL/GenBank/DDBJ whole genome shotgun (WGS) entry which is preliminary data.</text>
</comment>
<feature type="domain" description="CAAX prenyl protease 2/Lysostaphin resistance protein A-like" evidence="2">
    <location>
        <begin position="157"/>
        <end position="257"/>
    </location>
</feature>
<sequence length="337" mass="37612">MNFPSHAQPRWFIRLIWPFWNQQQNRLRTGWRLILQLALFAGLLFAGGFLLSALQQILFDFSLVIGSSTHAAVLIIEVTLNWLLLLASLWLAARFLDRRPFRAFGFNLNRRWWADFAFGLFLGALLMAGIFLAEYALGWVRVTGYRQTGFQTFSAGILFYLAQYIAVGIQEETLSRGYWLRNLAEGFHLPRWGARTALWLAYVLSSSIFGLLHLANPHSSLVSTLNLILAGFLLGLPFVLTGELALSIGLHITWNFFQGVVFGLPVSGLQADTSFLVIQQAGPALWTGGSFGPEAGLIGLLGMLLGAGLIVMWIKITRGKATLRIDLAVYQRTEFTS</sequence>
<keyword evidence="1" id="KW-0472">Membrane</keyword>
<gene>
    <name evidence="3" type="ORF">ENT17_06110</name>
</gene>
<dbReference type="InterPro" id="IPR003675">
    <property type="entry name" value="Rce1/LyrA-like_dom"/>
</dbReference>
<keyword evidence="3" id="KW-0482">Metalloprotease</keyword>
<keyword evidence="1" id="KW-1133">Transmembrane helix</keyword>
<proteinExistence type="predicted"/>
<dbReference type="PANTHER" id="PTHR39430">
    <property type="entry name" value="MEMBRANE-ASSOCIATED PROTEASE-RELATED"/>
    <property type="match status" value="1"/>
</dbReference>
<organism evidence="3">
    <name type="scientific">Bellilinea caldifistulae</name>
    <dbReference type="NCBI Taxonomy" id="360411"/>
    <lineage>
        <taxon>Bacteria</taxon>
        <taxon>Bacillati</taxon>
        <taxon>Chloroflexota</taxon>
        <taxon>Anaerolineae</taxon>
        <taxon>Anaerolineales</taxon>
        <taxon>Anaerolineaceae</taxon>
        <taxon>Bellilinea</taxon>
    </lineage>
</organism>
<keyword evidence="1" id="KW-0812">Transmembrane</keyword>
<feature type="transmembrane region" description="Helical" evidence="1">
    <location>
        <begin position="291"/>
        <end position="314"/>
    </location>
</feature>
<feature type="transmembrane region" description="Helical" evidence="1">
    <location>
        <begin position="197"/>
        <end position="215"/>
    </location>
</feature>
<evidence type="ECO:0000259" key="2">
    <source>
        <dbReference type="Pfam" id="PF02517"/>
    </source>
</evidence>
<reference evidence="3" key="1">
    <citation type="journal article" date="2020" name="mSystems">
        <title>Genome- and Community-Level Interaction Insights into Carbon Utilization and Element Cycling Functions of Hydrothermarchaeota in Hydrothermal Sediment.</title>
        <authorList>
            <person name="Zhou Z."/>
            <person name="Liu Y."/>
            <person name="Xu W."/>
            <person name="Pan J."/>
            <person name="Luo Z.H."/>
            <person name="Li M."/>
        </authorList>
    </citation>
    <scope>NUCLEOTIDE SEQUENCE [LARGE SCALE GENOMIC DNA]</scope>
    <source>
        <strain evidence="3">SpSt-556</strain>
    </source>
</reference>
<dbReference type="PANTHER" id="PTHR39430:SF1">
    <property type="entry name" value="PROTEASE"/>
    <property type="match status" value="1"/>
</dbReference>
<feature type="transmembrane region" description="Helical" evidence="1">
    <location>
        <begin position="112"/>
        <end position="137"/>
    </location>
</feature>
<dbReference type="GO" id="GO:0080120">
    <property type="term" value="P:CAAX-box protein maturation"/>
    <property type="evidence" value="ECO:0007669"/>
    <property type="project" value="UniProtKB-ARBA"/>
</dbReference>
<protein>
    <submittedName>
        <fullName evidence="3">CPBP family intramembrane metalloprotease</fullName>
    </submittedName>
</protein>
<feature type="transmembrane region" description="Helical" evidence="1">
    <location>
        <begin position="71"/>
        <end position="92"/>
    </location>
</feature>
<dbReference type="GO" id="GO:0004175">
    <property type="term" value="F:endopeptidase activity"/>
    <property type="evidence" value="ECO:0007669"/>
    <property type="project" value="UniProtKB-ARBA"/>
</dbReference>
<evidence type="ECO:0000256" key="1">
    <source>
        <dbReference type="SAM" id="Phobius"/>
    </source>
</evidence>
<name>A0A7C4KZD1_9CHLR</name>
<dbReference type="GO" id="GO:0008237">
    <property type="term" value="F:metallopeptidase activity"/>
    <property type="evidence" value="ECO:0007669"/>
    <property type="project" value="UniProtKB-KW"/>
</dbReference>
<evidence type="ECO:0000313" key="3">
    <source>
        <dbReference type="EMBL" id="HGS87178.1"/>
    </source>
</evidence>
<dbReference type="GO" id="GO:0006508">
    <property type="term" value="P:proteolysis"/>
    <property type="evidence" value="ECO:0007669"/>
    <property type="project" value="UniProtKB-KW"/>
</dbReference>
<feature type="transmembrane region" description="Helical" evidence="1">
    <location>
        <begin position="33"/>
        <end position="59"/>
    </location>
</feature>
<accession>A0A7C4KZD1</accession>
<feature type="transmembrane region" description="Helical" evidence="1">
    <location>
        <begin position="149"/>
        <end position="169"/>
    </location>
</feature>